<reference evidence="1 2" key="1">
    <citation type="journal article" date="2016" name="Genome Announc.">
        <title>Draft Genome Sequence of Planomonospora sphaerica JCM9374, a Rare Actinomycete.</title>
        <authorList>
            <person name="Dohra H."/>
            <person name="Suzuki T."/>
            <person name="Inoue Y."/>
            <person name="Kodani S."/>
        </authorList>
    </citation>
    <scope>NUCLEOTIDE SEQUENCE [LARGE SCALE GENOMIC DNA]</scope>
    <source>
        <strain evidence="1 2">JCM 9374</strain>
    </source>
</reference>
<accession>A0A171DQU8</accession>
<proteinExistence type="predicted"/>
<name>A0A171DQU8_9ACTN</name>
<reference evidence="2" key="2">
    <citation type="submission" date="2016-04" db="EMBL/GenBank/DDBJ databases">
        <title>Planomonospora sphaerica JCM9374 whole genome shotgun sequence.</title>
        <authorList>
            <person name="Suzuki T."/>
            <person name="Dohra H."/>
            <person name="Kodani S."/>
        </authorList>
    </citation>
    <scope>NUCLEOTIDE SEQUENCE [LARGE SCALE GENOMIC DNA]</scope>
    <source>
        <strain evidence="2">JCM 9374</strain>
    </source>
</reference>
<evidence type="ECO:0000313" key="1">
    <source>
        <dbReference type="EMBL" id="GAT71432.1"/>
    </source>
</evidence>
<dbReference type="STRING" id="161355.PS9374_07123"/>
<gene>
    <name evidence="1" type="ORF">PS9374_07123</name>
</gene>
<dbReference type="Proteomes" id="UP000077701">
    <property type="component" value="Unassembled WGS sequence"/>
</dbReference>
<evidence type="ECO:0000313" key="2">
    <source>
        <dbReference type="Proteomes" id="UP000077701"/>
    </source>
</evidence>
<dbReference type="RefSeq" id="WP_157237520.1">
    <property type="nucleotide sequence ID" value="NZ_BDCX01000031.1"/>
</dbReference>
<sequence length="53" mass="5642">MTAFLLYQAALTAVSGMRRPSRCGSITRRQLLASWRGRALRLPAAVPVAGGQG</sequence>
<dbReference type="EMBL" id="BDCX01000031">
    <property type="protein sequence ID" value="GAT71432.1"/>
    <property type="molecule type" value="Genomic_DNA"/>
</dbReference>
<comment type="caution">
    <text evidence="1">The sequence shown here is derived from an EMBL/GenBank/DDBJ whole genome shotgun (WGS) entry which is preliminary data.</text>
</comment>
<keyword evidence="2" id="KW-1185">Reference proteome</keyword>
<protein>
    <submittedName>
        <fullName evidence="1">Uncharacterized protein</fullName>
    </submittedName>
</protein>
<dbReference type="AlphaFoldDB" id="A0A171DQU8"/>
<organism evidence="1 2">
    <name type="scientific">Planomonospora sphaerica</name>
    <dbReference type="NCBI Taxonomy" id="161355"/>
    <lineage>
        <taxon>Bacteria</taxon>
        <taxon>Bacillati</taxon>
        <taxon>Actinomycetota</taxon>
        <taxon>Actinomycetes</taxon>
        <taxon>Streptosporangiales</taxon>
        <taxon>Streptosporangiaceae</taxon>
        <taxon>Planomonospora</taxon>
    </lineage>
</organism>